<feature type="transmembrane region" description="Helical" evidence="9">
    <location>
        <begin position="800"/>
        <end position="819"/>
    </location>
</feature>
<keyword evidence="4 9" id="KW-0812">Transmembrane</keyword>
<feature type="transmembrane region" description="Helical" evidence="9">
    <location>
        <begin position="730"/>
        <end position="748"/>
    </location>
</feature>
<comment type="subcellular location">
    <subcellularLocation>
        <location evidence="1">Membrane</location>
        <topology evidence="1">Multi-pass membrane protein</topology>
    </subcellularLocation>
</comment>
<evidence type="ECO:0000259" key="11">
    <source>
        <dbReference type="PROSITE" id="PS50850"/>
    </source>
</evidence>
<dbReference type="AlphaFoldDB" id="A0A3M9Y557"/>
<feature type="transmembrane region" description="Helical" evidence="9">
    <location>
        <begin position="825"/>
        <end position="848"/>
    </location>
</feature>
<feature type="region of interest" description="Disordered" evidence="8">
    <location>
        <begin position="1"/>
        <end position="38"/>
    </location>
</feature>
<feature type="transmembrane region" description="Helical" evidence="9">
    <location>
        <begin position="915"/>
        <end position="937"/>
    </location>
</feature>
<dbReference type="PANTHER" id="PTHR48022">
    <property type="entry name" value="PLASTIDIC GLUCOSE TRANSPORTER 4"/>
    <property type="match status" value="1"/>
</dbReference>
<evidence type="ECO:0000256" key="5">
    <source>
        <dbReference type="ARBA" id="ARBA00022989"/>
    </source>
</evidence>
<proteinExistence type="inferred from homology"/>
<protein>
    <recommendedName>
        <fullName evidence="14">Major facilitator superfamily (MFS) profile domain-containing protein</fullName>
    </recommendedName>
</protein>
<dbReference type="RefSeq" id="XP_028493592.1">
    <property type="nucleotide sequence ID" value="XM_028642658.1"/>
</dbReference>
<dbReference type="Proteomes" id="UP000267145">
    <property type="component" value="Unassembled WGS sequence"/>
</dbReference>
<dbReference type="InterPro" id="IPR020846">
    <property type="entry name" value="MFS_dom"/>
</dbReference>
<dbReference type="InterPro" id="IPR003663">
    <property type="entry name" value="Sugar/inositol_transpt"/>
</dbReference>
<keyword evidence="7" id="KW-0863">Zinc-finger</keyword>
<feature type="transmembrane region" description="Helical" evidence="9">
    <location>
        <begin position="1081"/>
        <end position="1099"/>
    </location>
</feature>
<gene>
    <name evidence="12" type="ORF">D7B24_008572</name>
</gene>
<dbReference type="Gene3D" id="1.20.1250.20">
    <property type="entry name" value="MFS general substrate transporter like domains"/>
    <property type="match status" value="1"/>
</dbReference>
<feature type="transmembrane region" description="Helical" evidence="9">
    <location>
        <begin position="1050"/>
        <end position="1069"/>
    </location>
</feature>
<keyword evidence="6 9" id="KW-0472">Membrane</keyword>
<keyword evidence="13" id="KW-1185">Reference proteome</keyword>
<evidence type="ECO:0000256" key="4">
    <source>
        <dbReference type="ARBA" id="ARBA00022692"/>
    </source>
</evidence>
<comment type="similarity">
    <text evidence="2">Belongs to the major facilitator superfamily. Sugar transporter (TC 2.A.1.1) family.</text>
</comment>
<evidence type="ECO:0000313" key="12">
    <source>
        <dbReference type="EMBL" id="RNJ55434.1"/>
    </source>
</evidence>
<evidence type="ECO:0000256" key="2">
    <source>
        <dbReference type="ARBA" id="ARBA00010992"/>
    </source>
</evidence>
<evidence type="ECO:0000313" key="13">
    <source>
        <dbReference type="Proteomes" id="UP000267145"/>
    </source>
</evidence>
<evidence type="ECO:0000256" key="1">
    <source>
        <dbReference type="ARBA" id="ARBA00004141"/>
    </source>
</evidence>
<reference evidence="12 13" key="1">
    <citation type="submission" date="2018-10" db="EMBL/GenBank/DDBJ databases">
        <title>Genome sequence of Verticillium nonalfalfae VnAa140.</title>
        <authorList>
            <person name="Stajich J.E."/>
            <person name="Kasson M.T."/>
        </authorList>
    </citation>
    <scope>NUCLEOTIDE SEQUENCE [LARGE SCALE GENOMIC DNA]</scope>
    <source>
        <strain evidence="12 13">VnAa140</strain>
    </source>
</reference>
<dbReference type="InterPro" id="IPR013087">
    <property type="entry name" value="Znf_C2H2_type"/>
</dbReference>
<feature type="transmembrane region" description="Helical" evidence="9">
    <location>
        <begin position="754"/>
        <end position="779"/>
    </location>
</feature>
<dbReference type="InterPro" id="IPR050360">
    <property type="entry name" value="MFS_Sugar_Transporters"/>
</dbReference>
<evidence type="ECO:0000256" key="8">
    <source>
        <dbReference type="SAM" id="MobiDB-lite"/>
    </source>
</evidence>
<feature type="compositionally biased region" description="Polar residues" evidence="8">
    <location>
        <begin position="271"/>
        <end position="287"/>
    </location>
</feature>
<evidence type="ECO:0000256" key="3">
    <source>
        <dbReference type="ARBA" id="ARBA00022448"/>
    </source>
</evidence>
<feature type="domain" description="C2H2-type" evidence="10">
    <location>
        <begin position="393"/>
        <end position="414"/>
    </location>
</feature>
<dbReference type="PRINTS" id="PR00171">
    <property type="entry name" value="SUGRTRNSPORT"/>
</dbReference>
<dbReference type="PROSITE" id="PS50850">
    <property type="entry name" value="MFS"/>
    <property type="match status" value="1"/>
</dbReference>
<dbReference type="PANTHER" id="PTHR48022:SF14">
    <property type="entry name" value="MAJOR FACILITATOR SUPERFAMILY (MFS) PROFILE DOMAIN-CONTAINING PROTEIN-RELATED"/>
    <property type="match status" value="1"/>
</dbReference>
<dbReference type="PROSITE" id="PS50157">
    <property type="entry name" value="ZINC_FINGER_C2H2_2"/>
    <property type="match status" value="1"/>
</dbReference>
<sequence length="1156" mass="126205">MADSPFHTEGVESTWSTPMPIRHRETRHLKTSSSVSSSSATFPHITEVLQWTPLDNPAPHPSSKCPEGLNLSSAAFKAYRDRSPTSSTMSSAVMPDSATTYSMPMSPTLSTFTRATTPDIEVPSRETLRGHPIRHWNRQSYDSSSSTFVDSVPDEDRIKDHSRQPEIDEIPEVEAIRAAGTPRPAADQTDSDGPPPLKERMSFDVGVDRLSTGWDADPADSADEEVEGVLNYVLQAAYGVDLDEIGAPQNLLRRFTSRFIQDVGRIAFSGPPTTQLTHTTSNSSRSTVLIARAPTRTSQTGKRKKGGPSRDGTEDDEDISEDDADGGAPFKRARQIVKETEENLRLSCPFRKRNPARFNVREHHSCAMTYFPKFAELRQHIVKQHKRVDPSAFVCDRCNRDFAARKDLRDHQRLPRELMCDIADHDPECGIDGPTAAKLLSRKRAGGTSAEVQWMEIWNLVFPDDGDHEVVNWDFCPVIEHFEVTGRFLASLKALEGSLRNKGLNEQALETIGNVYRNQFIQVVEQCVNDARTKPYSNRSNRKSEINAAMPGQPSRRGPRPDSGVDVDEGSSEDSLSIALLGSSFGMDDGLGRCSSTGTEIRSSNGAGGRMLMPVMEQVPGDGGEYGLNPSGLPGGLYGDFASGSGPGPGPSPYAGWDMAMPSNQTGQFDFPGYHIGVLSSILVHPGWQEMLNHPKASTKGIITGIYYLGTFLSYIFVSHPLSDWLGRRYAALSGVGILILGTALQATSNGGSALVTMILGRMVSGVGVAIVSTSVPLYQAEVSPAKQRGHFVTMNHVGFIAGLATGLWVGYFMTYWTSASGHYYGWRLSICLELVPALTFAAGLPWIPETPRWLVENGHLERAKSTLRWLREGMALDAEVDAEFAAITRNVDAYYPTHTSWLALFREPALFARLWRAAALQFMATLCGATAMKYYLPTLLKALGLETRVALMAGAAEMTIKIGFTVLEMFLIDRFGRRMCLVAGCSVMAVAMMINGALPIAYPDNSSKIADVICIIFIFVYALGYSLGFGPASWVYNTEIFPTSVRARGLNFAASGGSVGSIIVSHVWPVGRAALGSKVYFIFMVVNVLCIPIILIFYPETKGIALEDMDALFGKVATAQGVDGGRQGLEDTERLLAPQSPGDAEEPYHDVSTRV</sequence>
<dbReference type="GeneID" id="39612261"/>
<comment type="caution">
    <text evidence="12">The sequence shown here is derived from an EMBL/GenBank/DDBJ whole genome shotgun (WGS) entry which is preliminary data.</text>
</comment>
<keyword evidence="5 9" id="KW-1133">Transmembrane helix</keyword>
<accession>A0A3M9Y557</accession>
<feature type="transmembrane region" description="Helical" evidence="9">
    <location>
        <begin position="949"/>
        <end position="968"/>
    </location>
</feature>
<dbReference type="NCBIfam" id="TIGR00879">
    <property type="entry name" value="SP"/>
    <property type="match status" value="1"/>
</dbReference>
<feature type="domain" description="Major facilitator superfamily (MFS) profile" evidence="11">
    <location>
        <begin position="661"/>
        <end position="1103"/>
    </location>
</feature>
<organism evidence="12 13">
    <name type="scientific">Verticillium nonalfalfae</name>
    <dbReference type="NCBI Taxonomy" id="1051616"/>
    <lineage>
        <taxon>Eukaryota</taxon>
        <taxon>Fungi</taxon>
        <taxon>Dikarya</taxon>
        <taxon>Ascomycota</taxon>
        <taxon>Pezizomycotina</taxon>
        <taxon>Sordariomycetes</taxon>
        <taxon>Hypocreomycetidae</taxon>
        <taxon>Glomerellales</taxon>
        <taxon>Plectosphaerellaceae</taxon>
        <taxon>Verticillium</taxon>
    </lineage>
</organism>
<name>A0A3M9Y557_9PEZI</name>
<dbReference type="GO" id="GO:0008270">
    <property type="term" value="F:zinc ion binding"/>
    <property type="evidence" value="ECO:0007669"/>
    <property type="project" value="UniProtKB-KW"/>
</dbReference>
<feature type="region of interest" description="Disordered" evidence="8">
    <location>
        <begin position="591"/>
        <end position="611"/>
    </location>
</feature>
<dbReference type="EMBL" id="RBVV01000078">
    <property type="protein sequence ID" value="RNJ55434.1"/>
    <property type="molecule type" value="Genomic_DNA"/>
</dbReference>
<evidence type="ECO:0000256" key="6">
    <source>
        <dbReference type="ARBA" id="ARBA00023136"/>
    </source>
</evidence>
<keyword evidence="3" id="KW-0813">Transport</keyword>
<dbReference type="InterPro" id="IPR036259">
    <property type="entry name" value="MFS_trans_sf"/>
</dbReference>
<feature type="region of interest" description="Disordered" evidence="8">
    <location>
        <begin position="178"/>
        <end position="199"/>
    </location>
</feature>
<dbReference type="InterPro" id="IPR005828">
    <property type="entry name" value="MFS_sugar_transport-like"/>
</dbReference>
<feature type="compositionally biased region" description="Polar residues" evidence="8">
    <location>
        <begin position="594"/>
        <end position="605"/>
    </location>
</feature>
<keyword evidence="7" id="KW-0479">Metal-binding</keyword>
<evidence type="ECO:0000256" key="7">
    <source>
        <dbReference type="PROSITE-ProRule" id="PRU00042"/>
    </source>
</evidence>
<feature type="transmembrane region" description="Helical" evidence="9">
    <location>
        <begin position="701"/>
        <end position="718"/>
    </location>
</feature>
<evidence type="ECO:0008006" key="14">
    <source>
        <dbReference type="Google" id="ProtNLM"/>
    </source>
</evidence>
<feature type="region of interest" description="Disordered" evidence="8">
    <location>
        <begin position="268"/>
        <end position="330"/>
    </location>
</feature>
<feature type="region of interest" description="Disordered" evidence="8">
    <location>
        <begin position="533"/>
        <end position="573"/>
    </location>
</feature>
<evidence type="ECO:0000259" key="10">
    <source>
        <dbReference type="PROSITE" id="PS50157"/>
    </source>
</evidence>
<dbReference type="Pfam" id="PF00083">
    <property type="entry name" value="Sugar_tr"/>
    <property type="match status" value="1"/>
</dbReference>
<feature type="transmembrane region" description="Helical" evidence="9">
    <location>
        <begin position="1009"/>
        <end position="1029"/>
    </location>
</feature>
<dbReference type="GO" id="GO:0005351">
    <property type="term" value="F:carbohydrate:proton symporter activity"/>
    <property type="evidence" value="ECO:0007669"/>
    <property type="project" value="TreeGrafter"/>
</dbReference>
<keyword evidence="7" id="KW-0862">Zinc</keyword>
<dbReference type="SUPFAM" id="SSF103473">
    <property type="entry name" value="MFS general substrate transporter"/>
    <property type="match status" value="1"/>
</dbReference>
<evidence type="ECO:0000256" key="9">
    <source>
        <dbReference type="SAM" id="Phobius"/>
    </source>
</evidence>
<feature type="transmembrane region" description="Helical" evidence="9">
    <location>
        <begin position="980"/>
        <end position="1003"/>
    </location>
</feature>
<feature type="compositionally biased region" description="Acidic residues" evidence="8">
    <location>
        <begin position="313"/>
        <end position="325"/>
    </location>
</feature>
<dbReference type="GO" id="GO:0016020">
    <property type="term" value="C:membrane"/>
    <property type="evidence" value="ECO:0007669"/>
    <property type="project" value="UniProtKB-SubCell"/>
</dbReference>